<dbReference type="Gene3D" id="3.30.540.10">
    <property type="entry name" value="Fructose-1,6-Bisphosphatase, subunit A, domain 1"/>
    <property type="match status" value="1"/>
</dbReference>
<dbReference type="InterPro" id="IPR020550">
    <property type="entry name" value="Inositol_monophosphatase_CS"/>
</dbReference>
<name>A0A1R3WVX1_9RHOB</name>
<evidence type="ECO:0000256" key="2">
    <source>
        <dbReference type="ARBA" id="ARBA00022723"/>
    </source>
</evidence>
<proteinExistence type="inferred from homology"/>
<dbReference type="OrthoDB" id="9785695at2"/>
<dbReference type="STRING" id="515897.SAMN05421849_1634"/>
<dbReference type="PRINTS" id="PR00377">
    <property type="entry name" value="IMPHPHTASES"/>
</dbReference>
<reference evidence="5 6" key="1">
    <citation type="submission" date="2017-01" db="EMBL/GenBank/DDBJ databases">
        <authorList>
            <person name="Mah S.A."/>
            <person name="Swanson W.J."/>
            <person name="Moy G.W."/>
            <person name="Vacquier V.D."/>
        </authorList>
    </citation>
    <scope>NUCLEOTIDE SEQUENCE [LARGE SCALE GENOMIC DNA]</scope>
    <source>
        <strain evidence="5 6">DSM 21219</strain>
    </source>
</reference>
<evidence type="ECO:0000256" key="4">
    <source>
        <dbReference type="PIRSR" id="PIRSR600760-2"/>
    </source>
</evidence>
<dbReference type="GO" id="GO:0046872">
    <property type="term" value="F:metal ion binding"/>
    <property type="evidence" value="ECO:0007669"/>
    <property type="project" value="UniProtKB-KW"/>
</dbReference>
<dbReference type="EMBL" id="FTPS01000001">
    <property type="protein sequence ID" value="SIT82183.1"/>
    <property type="molecule type" value="Genomic_DNA"/>
</dbReference>
<dbReference type="PANTHER" id="PTHR20854">
    <property type="entry name" value="INOSITOL MONOPHOSPHATASE"/>
    <property type="match status" value="1"/>
</dbReference>
<keyword evidence="3 4" id="KW-0460">Magnesium</keyword>
<comment type="cofactor">
    <cofactor evidence="4">
        <name>Mg(2+)</name>
        <dbReference type="ChEBI" id="CHEBI:18420"/>
    </cofactor>
</comment>
<keyword evidence="2 4" id="KW-0479">Metal-binding</keyword>
<dbReference type="Proteomes" id="UP000192455">
    <property type="component" value="Unassembled WGS sequence"/>
</dbReference>
<protein>
    <submittedName>
        <fullName evidence="5">Myo-inositol-1(Or 4)-monophosphatase</fullName>
    </submittedName>
</protein>
<dbReference type="AlphaFoldDB" id="A0A1R3WVX1"/>
<dbReference type="PANTHER" id="PTHR20854:SF4">
    <property type="entry name" value="INOSITOL-1-MONOPHOSPHATASE-RELATED"/>
    <property type="match status" value="1"/>
</dbReference>
<gene>
    <name evidence="5" type="ORF">SAMN05421849_1634</name>
</gene>
<feature type="binding site" evidence="4">
    <location>
        <position position="89"/>
    </location>
    <ligand>
        <name>Mg(2+)</name>
        <dbReference type="ChEBI" id="CHEBI:18420"/>
        <label>1</label>
        <note>catalytic</note>
    </ligand>
</feature>
<dbReference type="GO" id="GO:0007165">
    <property type="term" value="P:signal transduction"/>
    <property type="evidence" value="ECO:0007669"/>
    <property type="project" value="TreeGrafter"/>
</dbReference>
<dbReference type="Gene3D" id="3.40.190.80">
    <property type="match status" value="1"/>
</dbReference>
<comment type="similarity">
    <text evidence="1">Belongs to the inositol monophosphatase superfamily.</text>
</comment>
<feature type="binding site" evidence="4">
    <location>
        <position position="69"/>
    </location>
    <ligand>
        <name>Mg(2+)</name>
        <dbReference type="ChEBI" id="CHEBI:18420"/>
        <label>1</label>
        <note>catalytic</note>
    </ligand>
</feature>
<feature type="binding site" evidence="4">
    <location>
        <position position="90"/>
    </location>
    <ligand>
        <name>Mg(2+)</name>
        <dbReference type="ChEBI" id="CHEBI:18420"/>
        <label>2</label>
    </ligand>
</feature>
<keyword evidence="6" id="KW-1185">Reference proteome</keyword>
<evidence type="ECO:0000256" key="3">
    <source>
        <dbReference type="ARBA" id="ARBA00022842"/>
    </source>
</evidence>
<evidence type="ECO:0000313" key="6">
    <source>
        <dbReference type="Proteomes" id="UP000192455"/>
    </source>
</evidence>
<accession>A0A1R3WVX1</accession>
<dbReference type="GO" id="GO:0008934">
    <property type="term" value="F:inositol monophosphate 1-phosphatase activity"/>
    <property type="evidence" value="ECO:0007669"/>
    <property type="project" value="TreeGrafter"/>
</dbReference>
<dbReference type="GO" id="GO:0046854">
    <property type="term" value="P:phosphatidylinositol phosphate biosynthetic process"/>
    <property type="evidence" value="ECO:0007669"/>
    <property type="project" value="InterPro"/>
</dbReference>
<organism evidence="5 6">
    <name type="scientific">Pontibaca methylaminivorans</name>
    <dbReference type="NCBI Taxonomy" id="515897"/>
    <lineage>
        <taxon>Bacteria</taxon>
        <taxon>Pseudomonadati</taxon>
        <taxon>Pseudomonadota</taxon>
        <taxon>Alphaproteobacteria</taxon>
        <taxon>Rhodobacterales</taxon>
        <taxon>Roseobacteraceae</taxon>
        <taxon>Pontibaca</taxon>
    </lineage>
</organism>
<sequence length="262" mass="28322">MPEAENDLALLTEAARAAGEVALGMAGPSLRHWDKPGGAGPVSAGDLAVNDLLEDRLRGARPDYGWLSEESPDDPARLGQERAFIVDPIDGTRCYIDGNKSWAHALAITRGGEVETAVIYLPRLDLLYHASRGGGAFLNGRPISPSPQSDLEHAEILAARRVMEPGNWRGGHVPHFRRAHRPSLAWRMALVAEGRFDAMLTLHPAWEWDIAAGDLILREAGALCTDRRGHGLRFNNPVPQTDGVVAGAAALHGQIRTALREP</sequence>
<dbReference type="GO" id="GO:0006020">
    <property type="term" value="P:inositol metabolic process"/>
    <property type="evidence" value="ECO:0007669"/>
    <property type="project" value="TreeGrafter"/>
</dbReference>
<dbReference type="InterPro" id="IPR000760">
    <property type="entry name" value="Inositol_monophosphatase-like"/>
</dbReference>
<dbReference type="RefSeq" id="WP_076649342.1">
    <property type="nucleotide sequence ID" value="NZ_FTPS01000001.1"/>
</dbReference>
<feature type="binding site" evidence="4">
    <location>
        <position position="209"/>
    </location>
    <ligand>
        <name>Mg(2+)</name>
        <dbReference type="ChEBI" id="CHEBI:18420"/>
        <label>1</label>
        <note>catalytic</note>
    </ligand>
</feature>
<evidence type="ECO:0000313" key="5">
    <source>
        <dbReference type="EMBL" id="SIT82183.1"/>
    </source>
</evidence>
<dbReference type="SUPFAM" id="SSF56655">
    <property type="entry name" value="Carbohydrate phosphatase"/>
    <property type="match status" value="1"/>
</dbReference>
<dbReference type="Pfam" id="PF00459">
    <property type="entry name" value="Inositol_P"/>
    <property type="match status" value="1"/>
</dbReference>
<dbReference type="CDD" id="cd01638">
    <property type="entry name" value="CysQ"/>
    <property type="match status" value="1"/>
</dbReference>
<evidence type="ECO:0000256" key="1">
    <source>
        <dbReference type="ARBA" id="ARBA00009759"/>
    </source>
</evidence>
<feature type="binding site" evidence="4">
    <location>
        <position position="87"/>
    </location>
    <ligand>
        <name>Mg(2+)</name>
        <dbReference type="ChEBI" id="CHEBI:18420"/>
        <label>1</label>
        <note>catalytic</note>
    </ligand>
</feature>
<dbReference type="PROSITE" id="PS00630">
    <property type="entry name" value="IMP_2"/>
    <property type="match status" value="1"/>
</dbReference>